<evidence type="ECO:0000313" key="2">
    <source>
        <dbReference type="Proteomes" id="UP000650511"/>
    </source>
</evidence>
<evidence type="ECO:0000313" key="1">
    <source>
        <dbReference type="EMBL" id="GGI08010.1"/>
    </source>
</evidence>
<keyword evidence="2" id="KW-1185">Reference proteome</keyword>
<dbReference type="RefSeq" id="WP_130648970.1">
    <property type="nucleotide sequence ID" value="NZ_BMHA01000010.1"/>
</dbReference>
<dbReference type="AlphaFoldDB" id="A0A8J3A9G4"/>
<proteinExistence type="predicted"/>
<accession>A0A8J3A9G4</accession>
<reference evidence="1" key="2">
    <citation type="submission" date="2020-09" db="EMBL/GenBank/DDBJ databases">
        <authorList>
            <person name="Sun Q."/>
            <person name="Zhou Y."/>
        </authorList>
    </citation>
    <scope>NUCLEOTIDE SEQUENCE</scope>
    <source>
        <strain evidence="1">CGMCC 1.14988</strain>
    </source>
</reference>
<name>A0A8J3A9G4_9ACTN</name>
<protein>
    <submittedName>
        <fullName evidence="1">Uncharacterized protein</fullName>
    </submittedName>
</protein>
<organism evidence="1 2">
    <name type="scientific">Egicoccus halophilus</name>
    <dbReference type="NCBI Taxonomy" id="1670830"/>
    <lineage>
        <taxon>Bacteria</taxon>
        <taxon>Bacillati</taxon>
        <taxon>Actinomycetota</taxon>
        <taxon>Nitriliruptoria</taxon>
        <taxon>Egicoccales</taxon>
        <taxon>Egicoccaceae</taxon>
        <taxon>Egicoccus</taxon>
    </lineage>
</organism>
<dbReference type="Proteomes" id="UP000650511">
    <property type="component" value="Unassembled WGS sequence"/>
</dbReference>
<gene>
    <name evidence="1" type="ORF">GCM10011354_26940</name>
</gene>
<dbReference type="OrthoDB" id="9799092at2"/>
<reference evidence="1" key="1">
    <citation type="journal article" date="2014" name="Int. J. Syst. Evol. Microbiol.">
        <title>Complete genome sequence of Corynebacterium casei LMG S-19264T (=DSM 44701T), isolated from a smear-ripened cheese.</title>
        <authorList>
            <consortium name="US DOE Joint Genome Institute (JGI-PGF)"/>
            <person name="Walter F."/>
            <person name="Albersmeier A."/>
            <person name="Kalinowski J."/>
            <person name="Ruckert C."/>
        </authorList>
    </citation>
    <scope>NUCLEOTIDE SEQUENCE</scope>
    <source>
        <strain evidence="1">CGMCC 1.14988</strain>
    </source>
</reference>
<dbReference type="EMBL" id="BMHA01000010">
    <property type="protein sequence ID" value="GGI08010.1"/>
    <property type="molecule type" value="Genomic_DNA"/>
</dbReference>
<sequence length="123" mass="13860">MPSLLPLIRRGWAFAPVVVEVARQVEKQVGPHVRAWQLASAVDGLVGRWTDRHGTHWVVFADADAAPLEAFPPLRDADLRRAGEELDRSGLRRHDELPEATALHQLQRVRELPELLARRRGDA</sequence>
<comment type="caution">
    <text evidence="1">The sequence shown here is derived from an EMBL/GenBank/DDBJ whole genome shotgun (WGS) entry which is preliminary data.</text>
</comment>